<protein>
    <submittedName>
        <fullName evidence="1">Uncharacterized protein</fullName>
    </submittedName>
</protein>
<organism evidence="1 2">
    <name type="scientific">Solanum commersonii</name>
    <name type="common">Commerson's wild potato</name>
    <name type="synonym">Commerson's nightshade</name>
    <dbReference type="NCBI Taxonomy" id="4109"/>
    <lineage>
        <taxon>Eukaryota</taxon>
        <taxon>Viridiplantae</taxon>
        <taxon>Streptophyta</taxon>
        <taxon>Embryophyta</taxon>
        <taxon>Tracheophyta</taxon>
        <taxon>Spermatophyta</taxon>
        <taxon>Magnoliopsida</taxon>
        <taxon>eudicotyledons</taxon>
        <taxon>Gunneridae</taxon>
        <taxon>Pentapetalae</taxon>
        <taxon>asterids</taxon>
        <taxon>lamiids</taxon>
        <taxon>Solanales</taxon>
        <taxon>Solanaceae</taxon>
        <taxon>Solanoideae</taxon>
        <taxon>Solaneae</taxon>
        <taxon>Solanum</taxon>
    </lineage>
</organism>
<comment type="caution">
    <text evidence="1">The sequence shown here is derived from an EMBL/GenBank/DDBJ whole genome shotgun (WGS) entry which is preliminary data.</text>
</comment>
<keyword evidence="2" id="KW-1185">Reference proteome</keyword>
<reference evidence="1 2" key="1">
    <citation type="submission" date="2020-09" db="EMBL/GenBank/DDBJ databases">
        <title>De no assembly of potato wild relative species, Solanum commersonii.</title>
        <authorList>
            <person name="Cho K."/>
        </authorList>
    </citation>
    <scope>NUCLEOTIDE SEQUENCE [LARGE SCALE GENOMIC DNA]</scope>
    <source>
        <strain evidence="1">LZ3.2</strain>
        <tissue evidence="1">Leaf</tissue>
    </source>
</reference>
<proteinExistence type="predicted"/>
<gene>
    <name evidence="1" type="ORF">H5410_022595</name>
</gene>
<dbReference type="EMBL" id="JACXVP010000004">
    <property type="protein sequence ID" value="KAG5611314.1"/>
    <property type="molecule type" value="Genomic_DNA"/>
</dbReference>
<evidence type="ECO:0000313" key="1">
    <source>
        <dbReference type="EMBL" id="KAG5611314.1"/>
    </source>
</evidence>
<evidence type="ECO:0000313" key="2">
    <source>
        <dbReference type="Proteomes" id="UP000824120"/>
    </source>
</evidence>
<sequence length="129" mass="14497">MKKSHVKKVSKRAIEQSKPIKVPGPLSLQNWDHLFEPPTPYLHEPEVREFYYKMELLDDGGIKTTVKDVIIFLDEETLGIILGEPMKGIRSIEGCKPSSEFTKHATKRGGHKVSRSAKEVSEGGILTIL</sequence>
<dbReference type="Proteomes" id="UP000824120">
    <property type="component" value="Chromosome 4"/>
</dbReference>
<dbReference type="AlphaFoldDB" id="A0A9J5ZF89"/>
<accession>A0A9J5ZF89</accession>
<name>A0A9J5ZF89_SOLCO</name>